<keyword evidence="4" id="KW-1185">Reference proteome</keyword>
<reference evidence="4" key="1">
    <citation type="journal article" date="2020" name="Genome Biol.">
        <title>Gamete binning: chromosome-level and haplotype-resolved genome assembly enabled by high-throughput single-cell sequencing of gamete genomes.</title>
        <authorList>
            <person name="Campoy J.A."/>
            <person name="Sun H."/>
            <person name="Goel M."/>
            <person name="Jiao W.-B."/>
            <person name="Folz-Donahue K."/>
            <person name="Wang N."/>
            <person name="Rubio M."/>
            <person name="Liu C."/>
            <person name="Kukat C."/>
            <person name="Ruiz D."/>
            <person name="Huettel B."/>
            <person name="Schneeberger K."/>
        </authorList>
    </citation>
    <scope>NUCLEOTIDE SEQUENCE [LARGE SCALE GENOMIC DNA]</scope>
    <source>
        <strain evidence="4">cv. Rojo Pasion</strain>
    </source>
</reference>
<protein>
    <submittedName>
        <fullName evidence="1">Uncharacterized protein</fullName>
    </submittedName>
</protein>
<accession>A0A6J5VVD0</accession>
<dbReference type="Proteomes" id="UP000507222">
    <property type="component" value="Unassembled WGS sequence"/>
</dbReference>
<evidence type="ECO:0000313" key="4">
    <source>
        <dbReference type="Proteomes" id="UP000507245"/>
    </source>
</evidence>
<dbReference type="EMBL" id="CAEKKB010000008">
    <property type="protein sequence ID" value="CAB4321832.1"/>
    <property type="molecule type" value="Genomic_DNA"/>
</dbReference>
<dbReference type="OrthoDB" id="6108017at2759"/>
<reference evidence="1 3" key="2">
    <citation type="submission" date="2020-05" db="EMBL/GenBank/DDBJ databases">
        <authorList>
            <person name="Campoy J."/>
            <person name="Schneeberger K."/>
            <person name="Spophaly S."/>
        </authorList>
    </citation>
    <scope>NUCLEOTIDE SEQUENCE [LARGE SCALE GENOMIC DNA]</scope>
    <source>
        <strain evidence="1">PruArmRojPasFocal</strain>
    </source>
</reference>
<evidence type="ECO:0000313" key="2">
    <source>
        <dbReference type="EMBL" id="CAB4321832.1"/>
    </source>
</evidence>
<dbReference type="Proteomes" id="UP000507245">
    <property type="component" value="Unassembled WGS sequence"/>
</dbReference>
<organism evidence="1 3">
    <name type="scientific">Prunus armeniaca</name>
    <name type="common">Apricot</name>
    <name type="synonym">Armeniaca vulgaris</name>
    <dbReference type="NCBI Taxonomy" id="36596"/>
    <lineage>
        <taxon>Eukaryota</taxon>
        <taxon>Viridiplantae</taxon>
        <taxon>Streptophyta</taxon>
        <taxon>Embryophyta</taxon>
        <taxon>Tracheophyta</taxon>
        <taxon>Spermatophyta</taxon>
        <taxon>Magnoliopsida</taxon>
        <taxon>eudicotyledons</taxon>
        <taxon>Gunneridae</taxon>
        <taxon>Pentapetalae</taxon>
        <taxon>rosids</taxon>
        <taxon>fabids</taxon>
        <taxon>Rosales</taxon>
        <taxon>Rosaceae</taxon>
        <taxon>Amygdaloideae</taxon>
        <taxon>Amygdaleae</taxon>
        <taxon>Prunus</taxon>
    </lineage>
</organism>
<evidence type="ECO:0000313" key="3">
    <source>
        <dbReference type="Proteomes" id="UP000507222"/>
    </source>
</evidence>
<dbReference type="AlphaFoldDB" id="A0A6J5VVD0"/>
<proteinExistence type="predicted"/>
<evidence type="ECO:0000313" key="1">
    <source>
        <dbReference type="EMBL" id="CAB4291514.1"/>
    </source>
</evidence>
<name>A0A6J5VVD0_PRUAR</name>
<sequence length="68" mass="7511">MVQSNPVLEAFGSVKTVRITIPAALGNLSRFNLINVVEDRGQPSECCWNKYSRTGGYFQCCCCSSSSW</sequence>
<gene>
    <name evidence="1" type="ORF">CURHAP_LOCUS51855</name>
    <name evidence="2" type="ORF">ORAREDHAP_LOCUS51102</name>
</gene>
<dbReference type="EMBL" id="CAEKDK010000008">
    <property type="protein sequence ID" value="CAB4291514.1"/>
    <property type="molecule type" value="Genomic_DNA"/>
</dbReference>